<protein>
    <recommendedName>
        <fullName evidence="16">Na(+)-translocating NADH-quinone reductase subunit C</fullName>
        <shortName evidence="16">Na(+)-NQR subunit C</shortName>
        <shortName evidence="16">Na(+)-translocating NQR subunit C</shortName>
        <ecNumber evidence="16">7.2.1.1</ecNumber>
    </recommendedName>
    <alternativeName>
        <fullName evidence="16">NQR complex subunit C</fullName>
    </alternativeName>
    <alternativeName>
        <fullName evidence="16">NQR-1 subunit C</fullName>
    </alternativeName>
</protein>
<comment type="similarity">
    <text evidence="16">Belongs to the NqrC family.</text>
</comment>
<dbReference type="EMBL" id="JAYKBW010000016">
    <property type="protein sequence ID" value="MEB3076177.1"/>
    <property type="molecule type" value="Genomic_DNA"/>
</dbReference>
<keyword evidence="13 16" id="KW-0830">Ubiquinone</keyword>
<comment type="caution">
    <text evidence="18">The sequence shown here is derived from an EMBL/GenBank/DDBJ whole genome shotgun (WGS) entry which is preliminary data.</text>
</comment>
<dbReference type="Proteomes" id="UP001311730">
    <property type="component" value="Unassembled WGS sequence"/>
</dbReference>
<evidence type="ECO:0000256" key="12">
    <source>
        <dbReference type="ARBA" id="ARBA00023065"/>
    </source>
</evidence>
<evidence type="ECO:0000256" key="9">
    <source>
        <dbReference type="ARBA" id="ARBA00022989"/>
    </source>
</evidence>
<keyword evidence="19" id="KW-1185">Reference proteome</keyword>
<evidence type="ECO:0000256" key="6">
    <source>
        <dbReference type="ARBA" id="ARBA00022643"/>
    </source>
</evidence>
<comment type="catalytic activity">
    <reaction evidence="16">
        <text>a ubiquinone + n Na(+)(in) + NADH + H(+) = a ubiquinol + n Na(+)(out) + NAD(+)</text>
        <dbReference type="Rhea" id="RHEA:47748"/>
        <dbReference type="Rhea" id="RHEA-COMP:9565"/>
        <dbReference type="Rhea" id="RHEA-COMP:9566"/>
        <dbReference type="ChEBI" id="CHEBI:15378"/>
        <dbReference type="ChEBI" id="CHEBI:16389"/>
        <dbReference type="ChEBI" id="CHEBI:17976"/>
        <dbReference type="ChEBI" id="CHEBI:29101"/>
        <dbReference type="ChEBI" id="CHEBI:57540"/>
        <dbReference type="ChEBI" id="CHEBI:57945"/>
        <dbReference type="EC" id="7.2.1.1"/>
    </reaction>
</comment>
<evidence type="ECO:0000256" key="10">
    <source>
        <dbReference type="ARBA" id="ARBA00023027"/>
    </source>
</evidence>
<sequence>MAVKTESNSYTVIFAIVMVVIVGALLAGISSALSGQISENKKLEKKQNILYAMGVNHNEGALGEGKVVFLTTTEANTEFDKYVKAQYLIDPQSNTAKEVKGAEDLINFNGHRPGLPLYVGEKEGKTLYIIPVSGRGLWDAIWGYIAVDKDFVIQGVFFDHKGETAGLGANIKERFFMDDFIGEHVLDANGAFQSVQISKSNADPENKRKEDGKVDAIAGATLTGNGVAEMIAHGLSPYVAYIKSLNQ</sequence>
<dbReference type="EC" id="7.2.1.1" evidence="16"/>
<accession>A0ABU5ZDG9</accession>
<reference evidence="18 19" key="1">
    <citation type="submission" date="2023-12" db="EMBL/GenBank/DDBJ databases">
        <title>Genomic sequences of Capnocytophaga and Parvimonas strains.</title>
        <authorList>
            <person name="Watt R.M."/>
            <person name="Wang M."/>
            <person name="Yang T."/>
            <person name="Tong W.M."/>
        </authorList>
    </citation>
    <scope>NUCLEOTIDE SEQUENCE [LARGE SCALE GENOMIC DNA]</scope>
    <source>
        <strain evidence="18 19">CCUG 13096</strain>
    </source>
</reference>
<evidence type="ECO:0000256" key="1">
    <source>
        <dbReference type="ARBA" id="ARBA00022448"/>
    </source>
</evidence>
<evidence type="ECO:0000259" key="17">
    <source>
        <dbReference type="SMART" id="SM00900"/>
    </source>
</evidence>
<dbReference type="InterPro" id="IPR007329">
    <property type="entry name" value="FMN-bd"/>
</dbReference>
<keyword evidence="14 16" id="KW-0472">Membrane</keyword>
<evidence type="ECO:0000256" key="16">
    <source>
        <dbReference type="HAMAP-Rule" id="MF_00427"/>
    </source>
</evidence>
<feature type="transmembrane region" description="Helical" evidence="16">
    <location>
        <begin position="12"/>
        <end position="33"/>
    </location>
</feature>
<dbReference type="HAMAP" id="MF_00427">
    <property type="entry name" value="NqrC"/>
    <property type="match status" value="1"/>
</dbReference>
<proteinExistence type="inferred from homology"/>
<comment type="caution">
    <text evidence="16">Lacks conserved residue(s) required for the propagation of feature annotation.</text>
</comment>
<feature type="domain" description="FMN-binding" evidence="17">
    <location>
        <begin position="136"/>
        <end position="238"/>
    </location>
</feature>
<gene>
    <name evidence="16" type="primary">nqrC</name>
    <name evidence="18" type="ORF">VJJ08_12860</name>
</gene>
<keyword evidence="5 16" id="KW-0285">Flavoprotein</keyword>
<keyword evidence="7 16" id="KW-0812">Transmembrane</keyword>
<evidence type="ECO:0000256" key="8">
    <source>
        <dbReference type="ARBA" id="ARBA00022967"/>
    </source>
</evidence>
<keyword evidence="6 16" id="KW-0288">FMN</keyword>
<evidence type="ECO:0000256" key="11">
    <source>
        <dbReference type="ARBA" id="ARBA00023053"/>
    </source>
</evidence>
<keyword evidence="12 16" id="KW-0406">Ion transport</keyword>
<dbReference type="NCBIfam" id="NF003753">
    <property type="entry name" value="PRK05346.2-4"/>
    <property type="match status" value="1"/>
</dbReference>
<comment type="cofactor">
    <cofactor evidence="16">
        <name>FMN</name>
        <dbReference type="ChEBI" id="CHEBI:58210"/>
    </cofactor>
</comment>
<organism evidence="18 19">
    <name type="scientific">Capnocytophaga gingivalis</name>
    <dbReference type="NCBI Taxonomy" id="1017"/>
    <lineage>
        <taxon>Bacteria</taxon>
        <taxon>Pseudomonadati</taxon>
        <taxon>Bacteroidota</taxon>
        <taxon>Flavobacteriia</taxon>
        <taxon>Flavobacteriales</taxon>
        <taxon>Flavobacteriaceae</taxon>
        <taxon>Capnocytophaga</taxon>
    </lineage>
</organism>
<evidence type="ECO:0000256" key="4">
    <source>
        <dbReference type="ARBA" id="ARBA00022553"/>
    </source>
</evidence>
<evidence type="ECO:0000256" key="15">
    <source>
        <dbReference type="ARBA" id="ARBA00023201"/>
    </source>
</evidence>
<keyword evidence="15 16" id="KW-0739">Sodium transport</keyword>
<keyword evidence="9 16" id="KW-1133">Transmembrane helix</keyword>
<comment type="subcellular location">
    <subcellularLocation>
        <location evidence="16">Cell membrane</location>
        <topology evidence="16">Single-pass membrane protein</topology>
    </subcellularLocation>
</comment>
<name>A0ABU5ZDG9_9FLAO</name>
<keyword evidence="3" id="KW-0997">Cell inner membrane</keyword>
<evidence type="ECO:0000256" key="5">
    <source>
        <dbReference type="ARBA" id="ARBA00022630"/>
    </source>
</evidence>
<dbReference type="RefSeq" id="WP_323984220.1">
    <property type="nucleotide sequence ID" value="NZ_JAYKBW010000016.1"/>
</dbReference>
<dbReference type="SMART" id="SM00900">
    <property type="entry name" value="FMN_bind"/>
    <property type="match status" value="1"/>
</dbReference>
<evidence type="ECO:0000256" key="7">
    <source>
        <dbReference type="ARBA" id="ARBA00022692"/>
    </source>
</evidence>
<dbReference type="InterPro" id="IPR010204">
    <property type="entry name" value="NqrC"/>
</dbReference>
<evidence type="ECO:0000313" key="19">
    <source>
        <dbReference type="Proteomes" id="UP001311730"/>
    </source>
</evidence>
<evidence type="ECO:0000256" key="14">
    <source>
        <dbReference type="ARBA" id="ARBA00023136"/>
    </source>
</evidence>
<dbReference type="PANTHER" id="PTHR37838:SF1">
    <property type="entry name" value="NA(+)-TRANSLOCATING NADH-QUINONE REDUCTASE SUBUNIT C"/>
    <property type="match status" value="1"/>
</dbReference>
<keyword evidence="4 16" id="KW-0597">Phosphoprotein</keyword>
<evidence type="ECO:0000256" key="3">
    <source>
        <dbReference type="ARBA" id="ARBA00022519"/>
    </source>
</evidence>
<keyword evidence="1 16" id="KW-0813">Transport</keyword>
<keyword evidence="8 16" id="KW-1278">Translocase</keyword>
<evidence type="ECO:0000256" key="2">
    <source>
        <dbReference type="ARBA" id="ARBA00022475"/>
    </source>
</evidence>
<dbReference type="PANTHER" id="PTHR37838">
    <property type="entry name" value="NA(+)-TRANSLOCATING NADH-QUINONE REDUCTASE SUBUNIT C"/>
    <property type="match status" value="1"/>
</dbReference>
<evidence type="ECO:0000256" key="13">
    <source>
        <dbReference type="ARBA" id="ARBA00023075"/>
    </source>
</evidence>
<comment type="subunit">
    <text evidence="16">Composed of six subunits; NqrA, NqrB, NqrC, NqrD, NqrE and NqrF.</text>
</comment>
<evidence type="ECO:0000313" key="18">
    <source>
        <dbReference type="EMBL" id="MEB3076177.1"/>
    </source>
</evidence>
<comment type="function">
    <text evidence="16">NQR complex catalyzes the reduction of ubiquinone-1 to ubiquinol by two successive reactions, coupled with the transport of Na(+) ions from the cytoplasm to the periplasm. NqrA to NqrE are probably involved in the second step, the conversion of ubisemiquinone to ubiquinol.</text>
</comment>
<keyword evidence="10 16" id="KW-0520">NAD</keyword>
<dbReference type="Pfam" id="PF04205">
    <property type="entry name" value="FMN_bind"/>
    <property type="match status" value="1"/>
</dbReference>
<feature type="modified residue" description="FMN phosphoryl threonine" evidence="16">
    <location>
        <position position="221"/>
    </location>
</feature>
<keyword evidence="2 16" id="KW-1003">Cell membrane</keyword>
<keyword evidence="11 16" id="KW-0915">Sodium</keyword>